<accession>A0A486W082</accession>
<name>A0A486W082_KLEPN</name>
<dbReference type="AlphaFoldDB" id="A0A486W082"/>
<organism evidence="1">
    <name type="scientific">Klebsiella pneumoniae</name>
    <dbReference type="NCBI Taxonomy" id="573"/>
    <lineage>
        <taxon>Bacteria</taxon>
        <taxon>Pseudomonadati</taxon>
        <taxon>Pseudomonadota</taxon>
        <taxon>Gammaproteobacteria</taxon>
        <taxon>Enterobacterales</taxon>
        <taxon>Enterobacteriaceae</taxon>
        <taxon>Klebsiella/Raoultella group</taxon>
        <taxon>Klebsiella</taxon>
        <taxon>Klebsiella pneumoniae complex</taxon>
    </lineage>
</organism>
<sequence length="169" mass="19802">MLSLAIDTGCDVNIINQAGKDIIENFCSDEFFEITLSHIDKFQKRTLHIDFCNYQTAFFLFDLYELGFSIQLNKNHVIINSYIEDYKDILLMLNYVSYIHDVKFYNDKRIPLYKGINKDIVKGMIRNVFLVGLTKTEGDKNHKELVAYKTRREQKEFSKVLKAAEVNLP</sequence>
<gene>
    <name evidence="1" type="ORF">SAMEA4873563_04461</name>
</gene>
<proteinExistence type="predicted"/>
<protein>
    <submittedName>
        <fullName evidence="1">Uncharacterized protein</fullName>
    </submittedName>
</protein>
<dbReference type="EMBL" id="CAAHDH010000007">
    <property type="protein sequence ID" value="VGM55673.1"/>
    <property type="molecule type" value="Genomic_DNA"/>
</dbReference>
<evidence type="ECO:0000313" key="1">
    <source>
        <dbReference type="EMBL" id="VGM55673.1"/>
    </source>
</evidence>
<reference evidence="1" key="1">
    <citation type="submission" date="2019-03" db="EMBL/GenBank/DDBJ databases">
        <authorList>
            <consortium name="Pathogen Informatics"/>
        </authorList>
    </citation>
    <scope>NUCLEOTIDE SEQUENCE</scope>
    <source>
        <strain evidence="1">5012STDY7626362</strain>
    </source>
</reference>